<feature type="non-terminal residue" evidence="1">
    <location>
        <position position="54"/>
    </location>
</feature>
<sequence>MITAQYNFHSRHVLVGLAGGRVYGAVAASSTLPLSSRNSLYHRKTTRSTYSSIT</sequence>
<protein>
    <submittedName>
        <fullName evidence="1">Uncharacterized protein</fullName>
    </submittedName>
</protein>
<accession>A0A8X6LHQ9</accession>
<dbReference type="Proteomes" id="UP000887116">
    <property type="component" value="Unassembled WGS sequence"/>
</dbReference>
<gene>
    <name evidence="1" type="ORF">TNCT_11871</name>
</gene>
<reference evidence="1" key="1">
    <citation type="submission" date="2020-07" db="EMBL/GenBank/DDBJ databases">
        <title>Multicomponent nature underlies the extraordinary mechanical properties of spider dragline silk.</title>
        <authorList>
            <person name="Kono N."/>
            <person name="Nakamura H."/>
            <person name="Mori M."/>
            <person name="Yoshida Y."/>
            <person name="Ohtoshi R."/>
            <person name="Malay A.D."/>
            <person name="Moran D.A.P."/>
            <person name="Tomita M."/>
            <person name="Numata K."/>
            <person name="Arakawa K."/>
        </authorList>
    </citation>
    <scope>NUCLEOTIDE SEQUENCE</scope>
</reference>
<keyword evidence="2" id="KW-1185">Reference proteome</keyword>
<dbReference type="EMBL" id="BMAO01036044">
    <property type="protein sequence ID" value="GFR07689.1"/>
    <property type="molecule type" value="Genomic_DNA"/>
</dbReference>
<dbReference type="AlphaFoldDB" id="A0A8X6LHQ9"/>
<name>A0A8X6LHQ9_TRICU</name>
<comment type="caution">
    <text evidence="1">The sequence shown here is derived from an EMBL/GenBank/DDBJ whole genome shotgun (WGS) entry which is preliminary data.</text>
</comment>
<organism evidence="1 2">
    <name type="scientific">Trichonephila clavata</name>
    <name type="common">Joro spider</name>
    <name type="synonym">Nephila clavata</name>
    <dbReference type="NCBI Taxonomy" id="2740835"/>
    <lineage>
        <taxon>Eukaryota</taxon>
        <taxon>Metazoa</taxon>
        <taxon>Ecdysozoa</taxon>
        <taxon>Arthropoda</taxon>
        <taxon>Chelicerata</taxon>
        <taxon>Arachnida</taxon>
        <taxon>Araneae</taxon>
        <taxon>Araneomorphae</taxon>
        <taxon>Entelegynae</taxon>
        <taxon>Araneoidea</taxon>
        <taxon>Nephilidae</taxon>
        <taxon>Trichonephila</taxon>
    </lineage>
</organism>
<evidence type="ECO:0000313" key="1">
    <source>
        <dbReference type="EMBL" id="GFR07689.1"/>
    </source>
</evidence>
<proteinExistence type="predicted"/>
<evidence type="ECO:0000313" key="2">
    <source>
        <dbReference type="Proteomes" id="UP000887116"/>
    </source>
</evidence>